<accession>A0A382AW88</accession>
<reference evidence="1" key="1">
    <citation type="submission" date="2018-05" db="EMBL/GenBank/DDBJ databases">
        <authorList>
            <person name="Lanie J.A."/>
            <person name="Ng W.-L."/>
            <person name="Kazmierczak K.M."/>
            <person name="Andrzejewski T.M."/>
            <person name="Davidsen T.M."/>
            <person name="Wayne K.J."/>
            <person name="Tettelin H."/>
            <person name="Glass J.I."/>
            <person name="Rusch D."/>
            <person name="Podicherti R."/>
            <person name="Tsui H.-C.T."/>
            <person name="Winkler M.E."/>
        </authorList>
    </citation>
    <scope>NUCLEOTIDE SEQUENCE</scope>
</reference>
<evidence type="ECO:0000313" key="1">
    <source>
        <dbReference type="EMBL" id="SVB05581.1"/>
    </source>
</evidence>
<dbReference type="EMBL" id="UINC01027038">
    <property type="protein sequence ID" value="SVB05581.1"/>
    <property type="molecule type" value="Genomic_DNA"/>
</dbReference>
<proteinExistence type="predicted"/>
<protein>
    <submittedName>
        <fullName evidence="1">Uncharacterized protein</fullName>
    </submittedName>
</protein>
<sequence>YASTPLGSWASSTVMDGRDVLILGSGPGVERYQNALEDYIVSCAPLVMAFNTDSVLSDELVDLRVASHPFRLLSNVEAHLKFQQPLMTPLSMLPKSVRDSLAGKEVFDFGLAVQPGVFEFSDCHCVLPTSLTVAYAIAAATSGRVNRIYLAGFDGYSTNDPRNAEVDDLLAGFSDTGGVPEILAITPSRFSVRAVSVFSLS</sequence>
<feature type="non-terminal residue" evidence="1">
    <location>
        <position position="1"/>
    </location>
</feature>
<organism evidence="1">
    <name type="scientific">marine metagenome</name>
    <dbReference type="NCBI Taxonomy" id="408172"/>
    <lineage>
        <taxon>unclassified sequences</taxon>
        <taxon>metagenomes</taxon>
        <taxon>ecological metagenomes</taxon>
    </lineage>
</organism>
<dbReference type="AlphaFoldDB" id="A0A382AW88"/>
<gene>
    <name evidence="1" type="ORF">METZ01_LOCUS158435</name>
</gene>
<name>A0A382AW88_9ZZZZ</name>